<feature type="region of interest" description="Disordered" evidence="1">
    <location>
        <begin position="167"/>
        <end position="192"/>
    </location>
</feature>
<proteinExistence type="predicted"/>
<evidence type="ECO:0000256" key="1">
    <source>
        <dbReference type="SAM" id="MobiDB-lite"/>
    </source>
</evidence>
<accession>A0A6C0HL39</accession>
<reference evidence="2" key="1">
    <citation type="journal article" date="2020" name="Nature">
        <title>Giant virus diversity and host interactions through global metagenomics.</title>
        <authorList>
            <person name="Schulz F."/>
            <person name="Roux S."/>
            <person name="Paez-Espino D."/>
            <person name="Jungbluth S."/>
            <person name="Walsh D.A."/>
            <person name="Denef V.J."/>
            <person name="McMahon K.D."/>
            <person name="Konstantinidis K.T."/>
            <person name="Eloe-Fadrosh E.A."/>
            <person name="Kyrpides N.C."/>
            <person name="Woyke T."/>
        </authorList>
    </citation>
    <scope>NUCLEOTIDE SEQUENCE</scope>
    <source>
        <strain evidence="2">GVMAG-M-3300023184-13</strain>
    </source>
</reference>
<protein>
    <submittedName>
        <fullName evidence="2">Uncharacterized protein</fullName>
    </submittedName>
</protein>
<sequence>MATDSTNWQKKLFNKDLCSGQLLYNGSGDLIVKGQLVAGTINCKLFFWAAAPPTLGISFSGSGMPFPNPTVAYDRTPNSGVISIMDGHFTINMKYPNAYYIGLGSLYVAPHINFKICQEGRADSYFTVQIDAGIPFRTLTYPAPPSKKPRTSPMFYHEPEYGARSQEEILRASEYPSTNTTPDNFWGKRPPR</sequence>
<dbReference type="AlphaFoldDB" id="A0A6C0HL39"/>
<name>A0A6C0HL39_9ZZZZ</name>
<organism evidence="2">
    <name type="scientific">viral metagenome</name>
    <dbReference type="NCBI Taxonomy" id="1070528"/>
    <lineage>
        <taxon>unclassified sequences</taxon>
        <taxon>metagenomes</taxon>
        <taxon>organismal metagenomes</taxon>
    </lineage>
</organism>
<evidence type="ECO:0000313" key="2">
    <source>
        <dbReference type="EMBL" id="QHT81199.1"/>
    </source>
</evidence>
<dbReference type="EMBL" id="MN739979">
    <property type="protein sequence ID" value="QHT81199.1"/>
    <property type="molecule type" value="Genomic_DNA"/>
</dbReference>